<organism evidence="3 4">
    <name type="scientific">Microbacterium resistens</name>
    <dbReference type="NCBI Taxonomy" id="156977"/>
    <lineage>
        <taxon>Bacteria</taxon>
        <taxon>Bacillati</taxon>
        <taxon>Actinomycetota</taxon>
        <taxon>Actinomycetes</taxon>
        <taxon>Micrococcales</taxon>
        <taxon>Microbacteriaceae</taxon>
        <taxon>Microbacterium</taxon>
    </lineage>
</organism>
<feature type="transmembrane region" description="Helical" evidence="2">
    <location>
        <begin position="36"/>
        <end position="56"/>
    </location>
</feature>
<reference evidence="3 4" key="1">
    <citation type="submission" date="2023-07" db="EMBL/GenBank/DDBJ databases">
        <title>Sorghum-associated microbial communities from plants grown in Nebraska, USA.</title>
        <authorList>
            <person name="Schachtman D."/>
        </authorList>
    </citation>
    <scope>NUCLEOTIDE SEQUENCE [LARGE SCALE GENOMIC DNA]</scope>
    <source>
        <strain evidence="3 4">2980</strain>
    </source>
</reference>
<keyword evidence="4" id="KW-1185">Reference proteome</keyword>
<dbReference type="Proteomes" id="UP001259347">
    <property type="component" value="Unassembled WGS sequence"/>
</dbReference>
<evidence type="ECO:0000256" key="1">
    <source>
        <dbReference type="SAM" id="MobiDB-lite"/>
    </source>
</evidence>
<dbReference type="EMBL" id="JAVDUM010000010">
    <property type="protein sequence ID" value="MDR6867802.1"/>
    <property type="molecule type" value="Genomic_DNA"/>
</dbReference>
<evidence type="ECO:0000256" key="2">
    <source>
        <dbReference type="SAM" id="Phobius"/>
    </source>
</evidence>
<proteinExistence type="predicted"/>
<evidence type="ECO:0000313" key="3">
    <source>
        <dbReference type="EMBL" id="MDR6867802.1"/>
    </source>
</evidence>
<keyword evidence="2" id="KW-0812">Transmembrane</keyword>
<keyword evidence="2" id="KW-1133">Transmembrane helix</keyword>
<name>A0ABU1SG12_9MICO</name>
<protein>
    <recommendedName>
        <fullName evidence="5">Cell division protein FtsL</fullName>
    </recommendedName>
</protein>
<evidence type="ECO:0000313" key="4">
    <source>
        <dbReference type="Proteomes" id="UP001259347"/>
    </source>
</evidence>
<comment type="caution">
    <text evidence="3">The sequence shown here is derived from an EMBL/GenBank/DDBJ whole genome shotgun (WGS) entry which is preliminary data.</text>
</comment>
<evidence type="ECO:0008006" key="5">
    <source>
        <dbReference type="Google" id="ProtNLM"/>
    </source>
</evidence>
<gene>
    <name evidence="3" type="ORF">J2Y69_002410</name>
</gene>
<feature type="region of interest" description="Disordered" evidence="1">
    <location>
        <begin position="149"/>
        <end position="191"/>
    </location>
</feature>
<dbReference type="RefSeq" id="WP_310020989.1">
    <property type="nucleotide sequence ID" value="NZ_JAVDUM010000010.1"/>
</dbReference>
<sequence length="191" mass="19449">MSLAAEPLLLPTIDEPSRRRRLQAVERPARRRRPKLAYAIMALAGAALIGAIQIGLSIATTQDSFVVAKLTQENRELTWQAQAASEEIAGLSSPQALAVSAANLGLVVGGSANYLRLSDGALIGAGGEASQASTVDPRGAGAVPNALVSDTPKASAGASAAQGVQPKAENIPVVDTNVPPPAEGLPTPSFQ</sequence>
<feature type="compositionally biased region" description="Low complexity" evidence="1">
    <location>
        <begin position="154"/>
        <end position="165"/>
    </location>
</feature>
<accession>A0ABU1SG12</accession>
<keyword evidence="2" id="KW-0472">Membrane</keyword>